<dbReference type="RefSeq" id="WP_078423668.1">
    <property type="nucleotide sequence ID" value="NZ_CP017018.1"/>
</dbReference>
<evidence type="ECO:0000313" key="1">
    <source>
        <dbReference type="EMBL" id="AQW88130.1"/>
    </source>
</evidence>
<sequence>MAKIKDVVGAAQHLSLGISIVVAVLIGVGLGMWLKNITGLGFMLWVGVGFGIAAAVLNIKKAYEQQIKSLDELKDENRYKFSKDNNEI</sequence>
<protein>
    <submittedName>
        <fullName evidence="1">Putative ATPase-related protein</fullName>
    </submittedName>
</protein>
<dbReference type="GeneID" id="56566927"/>
<accession>A0A1S6U8W0</accession>
<reference evidence="2" key="1">
    <citation type="submission" date="2016-09" db="EMBL/GenBank/DDBJ databases">
        <title>Comparative genomics of the Campylobacter concisus group.</title>
        <authorList>
            <person name="Miller W.G."/>
            <person name="Yee E."/>
            <person name="Chapman M.H."/>
            <person name="Huynh S."/>
            <person name="Bono J.L."/>
            <person name="On S.L.W."/>
            <person name="StLeger J."/>
            <person name="Foster G."/>
            <person name="Parker C.T."/>
        </authorList>
    </citation>
    <scope>NUCLEOTIDE SEQUENCE [LARGE SCALE GENOMIC DNA]</scope>
    <source>
        <strain evidence="2">RM18021</strain>
    </source>
</reference>
<dbReference type="AlphaFoldDB" id="A0A1S6U8W0"/>
<organism evidence="1 2">
    <name type="scientific">Campylobacter pinnipediorum subsp. caledonicus</name>
    <dbReference type="NCBI Taxonomy" id="1874362"/>
    <lineage>
        <taxon>Bacteria</taxon>
        <taxon>Pseudomonadati</taxon>
        <taxon>Campylobacterota</taxon>
        <taxon>Epsilonproteobacteria</taxon>
        <taxon>Campylobacterales</taxon>
        <taxon>Campylobacteraceae</taxon>
        <taxon>Campylobacter</taxon>
    </lineage>
</organism>
<evidence type="ECO:0000313" key="2">
    <source>
        <dbReference type="Proteomes" id="UP000190868"/>
    </source>
</evidence>
<dbReference type="EMBL" id="CP017258">
    <property type="protein sequence ID" value="AQW88130.1"/>
    <property type="molecule type" value="Genomic_DNA"/>
</dbReference>
<name>A0A1S6U8W0_9BACT</name>
<dbReference type="KEGG" id="cpin:CPIN18020_1287"/>
<dbReference type="Pfam" id="PF09527">
    <property type="entry name" value="ATPase_gene1"/>
    <property type="match status" value="1"/>
</dbReference>
<dbReference type="Proteomes" id="UP000190868">
    <property type="component" value="Chromosome"/>
</dbReference>
<dbReference type="InterPro" id="IPR032820">
    <property type="entry name" value="ATPase_put"/>
</dbReference>
<proteinExistence type="predicted"/>
<keyword evidence="2" id="KW-1185">Reference proteome</keyword>
<gene>
    <name evidence="1" type="ORF">CPIN18021_1336</name>
</gene>